<reference evidence="3" key="1">
    <citation type="journal article" date="2019" name="Int. J. Syst. Evol. Microbiol.">
        <title>The Global Catalogue of Microorganisms (GCM) 10K type strain sequencing project: providing services to taxonomists for standard genome sequencing and annotation.</title>
        <authorList>
            <consortium name="The Broad Institute Genomics Platform"/>
            <consortium name="The Broad Institute Genome Sequencing Center for Infectious Disease"/>
            <person name="Wu L."/>
            <person name="Ma J."/>
        </authorList>
    </citation>
    <scope>NUCLEOTIDE SEQUENCE [LARGE SCALE GENOMIC DNA]</scope>
    <source>
        <strain evidence="3">CCUG 63418</strain>
    </source>
</reference>
<accession>A0ABW2Z5L4</accession>
<feature type="signal peptide" evidence="1">
    <location>
        <begin position="1"/>
        <end position="20"/>
    </location>
</feature>
<dbReference type="RefSeq" id="WP_377102321.1">
    <property type="nucleotide sequence ID" value="NZ_JBHTHU010000022.1"/>
</dbReference>
<evidence type="ECO:0000313" key="3">
    <source>
        <dbReference type="Proteomes" id="UP001596958"/>
    </source>
</evidence>
<dbReference type="Proteomes" id="UP001596958">
    <property type="component" value="Unassembled WGS sequence"/>
</dbReference>
<organism evidence="2 3">
    <name type="scientific">Mucilaginibacter calamicampi</name>
    <dbReference type="NCBI Taxonomy" id="1302352"/>
    <lineage>
        <taxon>Bacteria</taxon>
        <taxon>Pseudomonadati</taxon>
        <taxon>Bacteroidota</taxon>
        <taxon>Sphingobacteriia</taxon>
        <taxon>Sphingobacteriales</taxon>
        <taxon>Sphingobacteriaceae</taxon>
        <taxon>Mucilaginibacter</taxon>
    </lineage>
</organism>
<keyword evidence="1" id="KW-0732">Signal</keyword>
<sequence>MKKFGLHLSVLLLFSGFASAQITSGVIRALTLPQMVHSRIGFHMQLKADQPAAVTSIIQVGKLNDTSFVGTVMLYVKEFVELTKERPIDRFYYSKEDLTKQEVREILKYAQANNITDIPTDSVIKGWKPVLDGTVYEISTLDNGIYSEKSYWSPDAQEGVKEAKSIQRFVDSASAVIKTKLSRFNSNISFEAWSDGFVIVRKKLGAFKKHKYKKERNLYRKQEGIK</sequence>
<keyword evidence="3" id="KW-1185">Reference proteome</keyword>
<evidence type="ECO:0000256" key="1">
    <source>
        <dbReference type="SAM" id="SignalP"/>
    </source>
</evidence>
<gene>
    <name evidence="2" type="ORF">ACFQZS_17735</name>
</gene>
<evidence type="ECO:0000313" key="2">
    <source>
        <dbReference type="EMBL" id="MFD0752000.1"/>
    </source>
</evidence>
<dbReference type="EMBL" id="JBHTHU010000022">
    <property type="protein sequence ID" value="MFD0752000.1"/>
    <property type="molecule type" value="Genomic_DNA"/>
</dbReference>
<comment type="caution">
    <text evidence="2">The sequence shown here is derived from an EMBL/GenBank/DDBJ whole genome shotgun (WGS) entry which is preliminary data.</text>
</comment>
<protein>
    <submittedName>
        <fullName evidence="2">Uncharacterized protein</fullName>
    </submittedName>
</protein>
<feature type="chain" id="PRO_5045221559" evidence="1">
    <location>
        <begin position="21"/>
        <end position="226"/>
    </location>
</feature>
<proteinExistence type="predicted"/>
<name>A0ABW2Z5L4_9SPHI</name>